<proteinExistence type="predicted"/>
<evidence type="ECO:0000256" key="4">
    <source>
        <dbReference type="ARBA" id="ARBA00023136"/>
    </source>
</evidence>
<feature type="transmembrane region" description="Helical" evidence="5">
    <location>
        <begin position="127"/>
        <end position="148"/>
    </location>
</feature>
<keyword evidence="2 5" id="KW-0812">Transmembrane</keyword>
<dbReference type="InterPro" id="IPR052649">
    <property type="entry name" value="NCE102-like"/>
</dbReference>
<name>A0A0J9XAB0_GEOCN</name>
<dbReference type="AlphaFoldDB" id="A0A0J9XAB0"/>
<dbReference type="InterPro" id="IPR008253">
    <property type="entry name" value="Marvel"/>
</dbReference>
<evidence type="ECO:0000256" key="3">
    <source>
        <dbReference type="ARBA" id="ARBA00022989"/>
    </source>
</evidence>
<feature type="domain" description="MARVEL" evidence="6">
    <location>
        <begin position="8"/>
        <end position="140"/>
    </location>
</feature>
<accession>A0A0J9XAB0</accession>
<feature type="transmembrane region" description="Helical" evidence="5">
    <location>
        <begin position="12"/>
        <end position="30"/>
    </location>
</feature>
<dbReference type="PANTHER" id="PTHR28165:SF1">
    <property type="entry name" value="NON-CLASSICAL EXPORT PROTEIN 2-RELATED"/>
    <property type="match status" value="1"/>
</dbReference>
<dbReference type="STRING" id="1173061.A0A0J9XAB0"/>
<dbReference type="GO" id="GO:0072659">
    <property type="term" value="P:protein localization to plasma membrane"/>
    <property type="evidence" value="ECO:0007669"/>
    <property type="project" value="TreeGrafter"/>
</dbReference>
<dbReference type="GO" id="GO:0070941">
    <property type="term" value="P:eisosome assembly"/>
    <property type="evidence" value="ECO:0007669"/>
    <property type="project" value="TreeGrafter"/>
</dbReference>
<evidence type="ECO:0000313" key="8">
    <source>
        <dbReference type="Proteomes" id="UP000242525"/>
    </source>
</evidence>
<evidence type="ECO:0000313" key="7">
    <source>
        <dbReference type="EMBL" id="CDO53748.1"/>
    </source>
</evidence>
<organism evidence="7 8">
    <name type="scientific">Geotrichum candidum</name>
    <name type="common">Oospora lactis</name>
    <name type="synonym">Dipodascus geotrichum</name>
    <dbReference type="NCBI Taxonomy" id="1173061"/>
    <lineage>
        <taxon>Eukaryota</taxon>
        <taxon>Fungi</taxon>
        <taxon>Dikarya</taxon>
        <taxon>Ascomycota</taxon>
        <taxon>Saccharomycotina</taxon>
        <taxon>Dipodascomycetes</taxon>
        <taxon>Dipodascales</taxon>
        <taxon>Dipodascaceae</taxon>
        <taxon>Geotrichum</taxon>
    </lineage>
</organism>
<reference evidence="7" key="1">
    <citation type="submission" date="2014-03" db="EMBL/GenBank/DDBJ databases">
        <authorList>
            <person name="Casaregola S."/>
        </authorList>
    </citation>
    <scope>NUCLEOTIDE SEQUENCE [LARGE SCALE GENOMIC DNA]</scope>
    <source>
        <strain evidence="7">CLIB 918</strain>
    </source>
</reference>
<dbReference type="GO" id="GO:0005886">
    <property type="term" value="C:plasma membrane"/>
    <property type="evidence" value="ECO:0007669"/>
    <property type="project" value="TreeGrafter"/>
</dbReference>
<dbReference type="EMBL" id="CCBN010000005">
    <property type="protein sequence ID" value="CDO53748.1"/>
    <property type="molecule type" value="Genomic_DNA"/>
</dbReference>
<sequence>MPNKFLDPALRGVLFVFLVIVLGLTASLIADRDRTNPQVNFALFASVFGLAFGFFYGIFAAFIQFLAFPIVLVAIDFLDFVFTFAGATALAASIRAHSCGNQEFLDHNPITQGSGDRCRRTQAAISFLYFACFLSIAQIVISTLNMGASGAFTRGGRKNTTPRTGVPTMTQV</sequence>
<keyword evidence="4 5" id="KW-0472">Membrane</keyword>
<evidence type="ECO:0000256" key="1">
    <source>
        <dbReference type="ARBA" id="ARBA00004141"/>
    </source>
</evidence>
<gene>
    <name evidence="7" type="ORF">BN980_GECA05s06555g</name>
</gene>
<dbReference type="Pfam" id="PF01284">
    <property type="entry name" value="MARVEL"/>
    <property type="match status" value="1"/>
</dbReference>
<evidence type="ECO:0000256" key="5">
    <source>
        <dbReference type="SAM" id="Phobius"/>
    </source>
</evidence>
<dbReference type="Proteomes" id="UP000242525">
    <property type="component" value="Unassembled WGS sequence"/>
</dbReference>
<dbReference type="GO" id="GO:0032126">
    <property type="term" value="C:eisosome"/>
    <property type="evidence" value="ECO:0007669"/>
    <property type="project" value="TreeGrafter"/>
</dbReference>
<keyword evidence="3 5" id="KW-1133">Transmembrane helix</keyword>
<dbReference type="OrthoDB" id="5423111at2759"/>
<feature type="transmembrane region" description="Helical" evidence="5">
    <location>
        <begin position="42"/>
        <end position="63"/>
    </location>
</feature>
<keyword evidence="8" id="KW-1185">Reference proteome</keyword>
<comment type="caution">
    <text evidence="7">The sequence shown here is derived from an EMBL/GenBank/DDBJ whole genome shotgun (WGS) entry which is preliminary data.</text>
</comment>
<evidence type="ECO:0000259" key="6">
    <source>
        <dbReference type="Pfam" id="PF01284"/>
    </source>
</evidence>
<evidence type="ECO:0000256" key="2">
    <source>
        <dbReference type="ARBA" id="ARBA00022692"/>
    </source>
</evidence>
<feature type="transmembrane region" description="Helical" evidence="5">
    <location>
        <begin position="69"/>
        <end position="92"/>
    </location>
</feature>
<comment type="subcellular location">
    <subcellularLocation>
        <location evidence="1">Membrane</location>
        <topology evidence="1">Multi-pass membrane protein</topology>
    </subcellularLocation>
</comment>
<dbReference type="PANTHER" id="PTHR28165">
    <property type="entry name" value="NON-CLASSICAL EXPORT PROTEIN 2-RELATED"/>
    <property type="match status" value="1"/>
</dbReference>
<protein>
    <recommendedName>
        <fullName evidence="6">MARVEL domain-containing protein</fullName>
    </recommendedName>
</protein>